<dbReference type="AlphaFoldDB" id="A0A0A0L3V4"/>
<proteinExistence type="predicted"/>
<evidence type="ECO:0000313" key="2">
    <source>
        <dbReference type="EMBL" id="KGN55292.1"/>
    </source>
</evidence>
<reference evidence="2 3" key="3">
    <citation type="journal article" date="2010" name="BMC Genomics">
        <title>Transcriptome sequencing and comparative analysis of cucumber flowers with different sex types.</title>
        <authorList>
            <person name="Guo S."/>
            <person name="Zheng Y."/>
            <person name="Joung J.G."/>
            <person name="Liu S."/>
            <person name="Zhang Z."/>
            <person name="Crasta O.R."/>
            <person name="Sobral B.W."/>
            <person name="Xu Y."/>
            <person name="Huang S."/>
            <person name="Fei Z."/>
        </authorList>
    </citation>
    <scope>NUCLEOTIDE SEQUENCE [LARGE SCALE GENOMIC DNA]</scope>
    <source>
        <strain evidence="3">cv. 9930</strain>
    </source>
</reference>
<sequence>MINVVKRASGGDGKLLEKDSFEEEMKGDPVIILPLSVSGYILLLVFLRGVIGVYDEPAIWLDGSLIYFSSWFCKLRLPFNIFCTSVRE</sequence>
<organism evidence="2 3">
    <name type="scientific">Cucumis sativus</name>
    <name type="common">Cucumber</name>
    <dbReference type="NCBI Taxonomy" id="3659"/>
    <lineage>
        <taxon>Eukaryota</taxon>
        <taxon>Viridiplantae</taxon>
        <taxon>Streptophyta</taxon>
        <taxon>Embryophyta</taxon>
        <taxon>Tracheophyta</taxon>
        <taxon>Spermatophyta</taxon>
        <taxon>Magnoliopsida</taxon>
        <taxon>eudicotyledons</taxon>
        <taxon>Gunneridae</taxon>
        <taxon>Pentapetalae</taxon>
        <taxon>rosids</taxon>
        <taxon>fabids</taxon>
        <taxon>Cucurbitales</taxon>
        <taxon>Cucurbitaceae</taxon>
        <taxon>Benincaseae</taxon>
        <taxon>Cucumis</taxon>
    </lineage>
</organism>
<dbReference type="EMBL" id="CM002925">
    <property type="protein sequence ID" value="KGN55292.1"/>
    <property type="molecule type" value="Genomic_DNA"/>
</dbReference>
<dbReference type="Gramene" id="KGN55292">
    <property type="protein sequence ID" value="KGN55292"/>
    <property type="gene ID" value="Csa_4G644690"/>
</dbReference>
<keyword evidence="1" id="KW-1133">Transmembrane helix</keyword>
<keyword evidence="1" id="KW-0472">Membrane</keyword>
<name>A0A0A0L3V4_CUCSA</name>
<feature type="transmembrane region" description="Helical" evidence="1">
    <location>
        <begin position="30"/>
        <end position="51"/>
    </location>
</feature>
<keyword evidence="1" id="KW-0812">Transmembrane</keyword>
<gene>
    <name evidence="2" type="ORF">Csa_4G644690</name>
</gene>
<dbReference type="Proteomes" id="UP000029981">
    <property type="component" value="Chromosome 4"/>
</dbReference>
<reference evidence="2 3" key="4">
    <citation type="journal article" date="2011" name="BMC Genomics">
        <title>RNA-Seq improves annotation of protein-coding genes in the cucumber genome.</title>
        <authorList>
            <person name="Li Z."/>
            <person name="Zhang Z."/>
            <person name="Yan P."/>
            <person name="Huang S."/>
            <person name="Fei Z."/>
            <person name="Lin K."/>
        </authorList>
    </citation>
    <scope>NUCLEOTIDE SEQUENCE [LARGE SCALE GENOMIC DNA]</scope>
    <source>
        <strain evidence="3">cv. 9930</strain>
    </source>
</reference>
<reference evidence="2 3" key="2">
    <citation type="journal article" date="2009" name="PLoS ONE">
        <title>An integrated genetic and cytogenetic map of the cucumber genome.</title>
        <authorList>
            <person name="Ren Y."/>
            <person name="Zhang Z."/>
            <person name="Liu J."/>
            <person name="Staub J.E."/>
            <person name="Han Y."/>
            <person name="Cheng Z."/>
            <person name="Li X."/>
            <person name="Lu J."/>
            <person name="Miao H."/>
            <person name="Kang H."/>
            <person name="Xie B."/>
            <person name="Gu X."/>
            <person name="Wang X."/>
            <person name="Du Y."/>
            <person name="Jin W."/>
            <person name="Huang S."/>
        </authorList>
    </citation>
    <scope>NUCLEOTIDE SEQUENCE [LARGE SCALE GENOMIC DNA]</scope>
    <source>
        <strain evidence="3">cv. 9930</strain>
    </source>
</reference>
<reference evidence="2 3" key="1">
    <citation type="journal article" date="2009" name="Nat. Genet.">
        <title>The genome of the cucumber, Cucumis sativus L.</title>
        <authorList>
            <person name="Huang S."/>
            <person name="Li R."/>
            <person name="Zhang Z."/>
            <person name="Li L."/>
            <person name="Gu X."/>
            <person name="Fan W."/>
            <person name="Lucas W.J."/>
            <person name="Wang X."/>
            <person name="Xie B."/>
            <person name="Ni P."/>
            <person name="Ren Y."/>
            <person name="Zhu H."/>
            <person name="Li J."/>
            <person name="Lin K."/>
            <person name="Jin W."/>
            <person name="Fei Z."/>
            <person name="Li G."/>
            <person name="Staub J."/>
            <person name="Kilian A."/>
            <person name="van der Vossen E.A."/>
            <person name="Wu Y."/>
            <person name="Guo J."/>
            <person name="He J."/>
            <person name="Jia Z."/>
            <person name="Ren Y."/>
            <person name="Tian G."/>
            <person name="Lu Y."/>
            <person name="Ruan J."/>
            <person name="Qian W."/>
            <person name="Wang M."/>
            <person name="Huang Q."/>
            <person name="Li B."/>
            <person name="Xuan Z."/>
            <person name="Cao J."/>
            <person name="Asan"/>
            <person name="Wu Z."/>
            <person name="Zhang J."/>
            <person name="Cai Q."/>
            <person name="Bai Y."/>
            <person name="Zhao B."/>
            <person name="Han Y."/>
            <person name="Li Y."/>
            <person name="Li X."/>
            <person name="Wang S."/>
            <person name="Shi Q."/>
            <person name="Liu S."/>
            <person name="Cho W.K."/>
            <person name="Kim J.Y."/>
            <person name="Xu Y."/>
            <person name="Heller-Uszynska K."/>
            <person name="Miao H."/>
            <person name="Cheng Z."/>
            <person name="Zhang S."/>
            <person name="Wu J."/>
            <person name="Yang Y."/>
            <person name="Kang H."/>
            <person name="Li M."/>
            <person name="Liang H."/>
            <person name="Ren X."/>
            <person name="Shi Z."/>
            <person name="Wen M."/>
            <person name="Jian M."/>
            <person name="Yang H."/>
            <person name="Zhang G."/>
            <person name="Yang Z."/>
            <person name="Chen R."/>
            <person name="Liu S."/>
            <person name="Li J."/>
            <person name="Ma L."/>
            <person name="Liu H."/>
            <person name="Zhou Y."/>
            <person name="Zhao J."/>
            <person name="Fang X."/>
            <person name="Li G."/>
            <person name="Fang L."/>
            <person name="Li Y."/>
            <person name="Liu D."/>
            <person name="Zheng H."/>
            <person name="Zhang Y."/>
            <person name="Qin N."/>
            <person name="Li Z."/>
            <person name="Yang G."/>
            <person name="Yang S."/>
            <person name="Bolund L."/>
            <person name="Kristiansen K."/>
            <person name="Zheng H."/>
            <person name="Li S."/>
            <person name="Zhang X."/>
            <person name="Yang H."/>
            <person name="Wang J."/>
            <person name="Sun R."/>
            <person name="Zhang B."/>
            <person name="Jiang S."/>
            <person name="Wang J."/>
            <person name="Du Y."/>
            <person name="Li S."/>
        </authorList>
    </citation>
    <scope>NUCLEOTIDE SEQUENCE [LARGE SCALE GENOMIC DNA]</scope>
    <source>
        <strain evidence="3">cv. 9930</strain>
    </source>
</reference>
<evidence type="ECO:0000313" key="3">
    <source>
        <dbReference type="Proteomes" id="UP000029981"/>
    </source>
</evidence>
<evidence type="ECO:0000256" key="1">
    <source>
        <dbReference type="SAM" id="Phobius"/>
    </source>
</evidence>
<keyword evidence="3" id="KW-1185">Reference proteome</keyword>
<accession>A0A0A0L3V4</accession>
<protein>
    <submittedName>
        <fullName evidence="2">Uncharacterized protein</fullName>
    </submittedName>
</protein>